<name>A0A914V9D0_9BILA</name>
<dbReference type="GO" id="GO:0003677">
    <property type="term" value="F:DNA binding"/>
    <property type="evidence" value="ECO:0007669"/>
    <property type="project" value="InterPro"/>
</dbReference>
<dbReference type="GO" id="GO:0030527">
    <property type="term" value="F:structural constituent of chromatin"/>
    <property type="evidence" value="ECO:0007669"/>
    <property type="project" value="InterPro"/>
</dbReference>
<evidence type="ECO:0000313" key="3">
    <source>
        <dbReference type="WBParaSite" id="PSAMB.scaffold15size126113.g364.t1"/>
    </source>
</evidence>
<dbReference type="WBParaSite" id="PSAMB.scaffold15size126113.g364.t1">
    <property type="protein sequence ID" value="PSAMB.scaffold15size126113.g364.t1"/>
    <property type="gene ID" value="PSAMB.scaffold15size126113.g364"/>
</dbReference>
<feature type="region of interest" description="Disordered" evidence="1">
    <location>
        <begin position="78"/>
        <end position="99"/>
    </location>
</feature>
<dbReference type="InterPro" id="IPR002119">
    <property type="entry name" value="Histone_H2A"/>
</dbReference>
<keyword evidence="2" id="KW-1185">Reference proteome</keyword>
<dbReference type="Proteomes" id="UP000887566">
    <property type="component" value="Unplaced"/>
</dbReference>
<organism evidence="2 3">
    <name type="scientific">Plectus sambesii</name>
    <dbReference type="NCBI Taxonomy" id="2011161"/>
    <lineage>
        <taxon>Eukaryota</taxon>
        <taxon>Metazoa</taxon>
        <taxon>Ecdysozoa</taxon>
        <taxon>Nematoda</taxon>
        <taxon>Chromadorea</taxon>
        <taxon>Plectida</taxon>
        <taxon>Plectina</taxon>
        <taxon>Plectoidea</taxon>
        <taxon>Plectidae</taxon>
        <taxon>Plectus</taxon>
    </lineage>
</organism>
<proteinExistence type="predicted"/>
<reference evidence="3" key="1">
    <citation type="submission" date="2022-11" db="UniProtKB">
        <authorList>
            <consortium name="WormBaseParasite"/>
        </authorList>
    </citation>
    <scope>IDENTIFICATION</scope>
</reference>
<evidence type="ECO:0000256" key="1">
    <source>
        <dbReference type="SAM" id="MobiDB-lite"/>
    </source>
</evidence>
<dbReference type="AlphaFoldDB" id="A0A914V9D0"/>
<evidence type="ECO:0000313" key="2">
    <source>
        <dbReference type="Proteomes" id="UP000887566"/>
    </source>
</evidence>
<dbReference type="Gene3D" id="1.10.20.10">
    <property type="entry name" value="Histone, subunit A"/>
    <property type="match status" value="1"/>
</dbReference>
<dbReference type="SUPFAM" id="SSF47113">
    <property type="entry name" value="Histone-fold"/>
    <property type="match status" value="1"/>
</dbReference>
<protein>
    <submittedName>
        <fullName evidence="3">Histone H2A</fullName>
    </submittedName>
</protein>
<dbReference type="GO" id="GO:0000786">
    <property type="term" value="C:nucleosome"/>
    <property type="evidence" value="ECO:0007669"/>
    <property type="project" value="InterPro"/>
</dbReference>
<dbReference type="PRINTS" id="PR00620">
    <property type="entry name" value="HISTONEH2A"/>
</dbReference>
<dbReference type="InterPro" id="IPR009072">
    <property type="entry name" value="Histone-fold"/>
</dbReference>
<sequence>MSRTGQTRRFTATGDVSRTVAGELRYQGEAQLGDDGSVGFAIEGPVHLKYNLPQGVPSPAGTSPHRAVVCMDAVTRPPSLASDHPSVEPVSPTALQTTRSNLTVARRDGRRRASSPLSTRLGLLLPVSVVKERLMKKQKCGAEMREEAAVFAAAVVEYVCAELVDDGRAAAMAPDDDRRFCITADDLRIGVLNDREMFRLLGGIISPPRD</sequence>
<accession>A0A914V9D0</accession>
<dbReference type="GO" id="GO:0046982">
    <property type="term" value="F:protein heterodimerization activity"/>
    <property type="evidence" value="ECO:0007669"/>
    <property type="project" value="InterPro"/>
</dbReference>